<evidence type="ECO:0000313" key="3">
    <source>
        <dbReference type="Proteomes" id="UP001388673"/>
    </source>
</evidence>
<feature type="region of interest" description="Disordered" evidence="1">
    <location>
        <begin position="207"/>
        <end position="275"/>
    </location>
</feature>
<sequence>MSSTATEEVRIKRPRTTDIEDRDPKRVKNESDASKVAATSSTPTRAATTPTKGQLWVLEQLGKMEKLYKEVLIQAALIFQHQSFSERLGMKGKKVPTHMMHRLEASWRSYEGLRRQTEWCMAQSGQQPSKPVLTNKPTSTLEAIAKLAPVPSVPSPTNHKTMASENISPPRSIPLPIPSHLTVNGQIPAVSSPIPLGAASLLAFDGQRLQGPPGNEPIAISGGSDTTFQTQVSQQPPFQQTQIQSQPPLQQNDGQSSMTAQIPLDGSMDGSGGGIDYSSMGLEELTALINGEASAFGALDTTGQQQTQEQLQPQTIDLTLGGDPTANASGSQAVQNSPANNDAVLASFGLERLSQPPQDLESQIVSSDQHAQNNGATLDFDFSAALPTGSAEPDFSALAGLFSADDTQAPASAPQAAESTGQELGKIEESLETLMGGHAGVQVEDDTAATAIQPDNNLNDEVPAPPAQPIPEMSTEETMTNLISELSHAHPTSNNNGTVANDSNTIPGQPTEDLAGATSGEFDAGYGDMGGIDMSDFNFTDNVGMDGDEFDRLMAEFG</sequence>
<evidence type="ECO:0000256" key="1">
    <source>
        <dbReference type="SAM" id="MobiDB-lite"/>
    </source>
</evidence>
<reference evidence="2 3" key="1">
    <citation type="journal article" date="2024" name="bioRxiv">
        <title>Comparative genomics of Cryptococcus and Kwoniella reveals pathogenesis evolution and contrasting karyotype dynamics via intercentromeric recombination or chromosome fusion.</title>
        <authorList>
            <person name="Coelho M.A."/>
            <person name="David-Palma M."/>
            <person name="Shea T."/>
            <person name="Bowers K."/>
            <person name="McGinley-Smith S."/>
            <person name="Mohammad A.W."/>
            <person name="Gnirke A."/>
            <person name="Yurkov A.M."/>
            <person name="Nowrousian M."/>
            <person name="Sun S."/>
            <person name="Cuomo C.A."/>
            <person name="Heitman J."/>
        </authorList>
    </citation>
    <scope>NUCLEOTIDE SEQUENCE [LARGE SCALE GENOMIC DNA]</scope>
    <source>
        <strain evidence="2 3">CBS 13917</strain>
    </source>
</reference>
<feature type="compositionally biased region" description="Low complexity" evidence="1">
    <location>
        <begin position="37"/>
        <end position="50"/>
    </location>
</feature>
<feature type="compositionally biased region" description="Polar residues" evidence="1">
    <location>
        <begin position="155"/>
        <end position="166"/>
    </location>
</feature>
<dbReference type="Proteomes" id="UP001388673">
    <property type="component" value="Unassembled WGS sequence"/>
</dbReference>
<feature type="region of interest" description="Disordered" evidence="1">
    <location>
        <begin position="488"/>
        <end position="519"/>
    </location>
</feature>
<feature type="region of interest" description="Disordered" evidence="1">
    <location>
        <begin position="317"/>
        <end position="337"/>
    </location>
</feature>
<dbReference type="GeneID" id="92181573"/>
<dbReference type="EMBL" id="JBCAWK010000008">
    <property type="protein sequence ID" value="KAK8850397.1"/>
    <property type="molecule type" value="Genomic_DNA"/>
</dbReference>
<dbReference type="KEGG" id="kne:92181573"/>
<feature type="compositionally biased region" description="Polar residues" evidence="1">
    <location>
        <begin position="326"/>
        <end position="337"/>
    </location>
</feature>
<name>A0AAW0YJE7_9TREE</name>
<keyword evidence="3" id="KW-1185">Reference proteome</keyword>
<evidence type="ECO:0000313" key="2">
    <source>
        <dbReference type="EMBL" id="KAK8850397.1"/>
    </source>
</evidence>
<comment type="caution">
    <text evidence="2">The sequence shown here is derived from an EMBL/GenBank/DDBJ whole genome shotgun (WGS) entry which is preliminary data.</text>
</comment>
<accession>A0AAW0YJE7</accession>
<feature type="compositionally biased region" description="Low complexity" evidence="1">
    <location>
        <begin position="226"/>
        <end position="251"/>
    </location>
</feature>
<organism evidence="2 3">
    <name type="scientific">Kwoniella newhampshirensis</name>
    <dbReference type="NCBI Taxonomy" id="1651941"/>
    <lineage>
        <taxon>Eukaryota</taxon>
        <taxon>Fungi</taxon>
        <taxon>Dikarya</taxon>
        <taxon>Basidiomycota</taxon>
        <taxon>Agaricomycotina</taxon>
        <taxon>Tremellomycetes</taxon>
        <taxon>Tremellales</taxon>
        <taxon>Cryptococcaceae</taxon>
        <taxon>Kwoniella</taxon>
    </lineage>
</organism>
<protein>
    <submittedName>
        <fullName evidence="2">Uncharacterized protein</fullName>
    </submittedName>
</protein>
<feature type="region of interest" description="Disordered" evidence="1">
    <location>
        <begin position="1"/>
        <end position="50"/>
    </location>
</feature>
<dbReference type="RefSeq" id="XP_066801828.1">
    <property type="nucleotide sequence ID" value="XM_066947414.1"/>
</dbReference>
<gene>
    <name evidence="2" type="ORF">IAR55_004315</name>
</gene>
<feature type="region of interest" description="Disordered" evidence="1">
    <location>
        <begin position="150"/>
        <end position="171"/>
    </location>
</feature>
<feature type="region of interest" description="Disordered" evidence="1">
    <location>
        <begin position="453"/>
        <end position="472"/>
    </location>
</feature>
<feature type="compositionally biased region" description="Basic and acidic residues" evidence="1">
    <location>
        <begin position="7"/>
        <end position="33"/>
    </location>
</feature>
<proteinExistence type="predicted"/>
<dbReference type="AlphaFoldDB" id="A0AAW0YJE7"/>
<feature type="compositionally biased region" description="Polar residues" evidence="1">
    <location>
        <begin position="488"/>
        <end position="508"/>
    </location>
</feature>